<feature type="compositionally biased region" description="Basic residues" evidence="5">
    <location>
        <begin position="101"/>
        <end position="116"/>
    </location>
</feature>
<dbReference type="Pfam" id="PF13515">
    <property type="entry name" value="FUSC_2"/>
    <property type="match status" value="1"/>
</dbReference>
<evidence type="ECO:0000256" key="6">
    <source>
        <dbReference type="SAM" id="Phobius"/>
    </source>
</evidence>
<dbReference type="InterPro" id="IPR052430">
    <property type="entry name" value="IVT-Associated"/>
</dbReference>
<feature type="transmembrane region" description="Helical" evidence="6">
    <location>
        <begin position="393"/>
        <end position="410"/>
    </location>
</feature>
<reference evidence="9" key="2">
    <citation type="journal article" date="2020" name="Nat. Commun.">
        <title>Large-scale genome sequencing of mycorrhizal fungi provides insights into the early evolution of symbiotic traits.</title>
        <authorList>
            <person name="Miyauchi S."/>
            <person name="Kiss E."/>
            <person name="Kuo A."/>
            <person name="Drula E."/>
            <person name="Kohler A."/>
            <person name="Sanchez-Garcia M."/>
            <person name="Morin E."/>
            <person name="Andreopoulos B."/>
            <person name="Barry K.W."/>
            <person name="Bonito G."/>
            <person name="Buee M."/>
            <person name="Carver A."/>
            <person name="Chen C."/>
            <person name="Cichocki N."/>
            <person name="Clum A."/>
            <person name="Culley D."/>
            <person name="Crous P.W."/>
            <person name="Fauchery L."/>
            <person name="Girlanda M."/>
            <person name="Hayes R.D."/>
            <person name="Keri Z."/>
            <person name="LaButti K."/>
            <person name="Lipzen A."/>
            <person name="Lombard V."/>
            <person name="Magnuson J."/>
            <person name="Maillard F."/>
            <person name="Murat C."/>
            <person name="Nolan M."/>
            <person name="Ohm R.A."/>
            <person name="Pangilinan J."/>
            <person name="Pereira M.F."/>
            <person name="Perotto S."/>
            <person name="Peter M."/>
            <person name="Pfister S."/>
            <person name="Riley R."/>
            <person name="Sitrit Y."/>
            <person name="Stielow J.B."/>
            <person name="Szollosi G."/>
            <person name="Zifcakova L."/>
            <person name="Stursova M."/>
            <person name="Spatafora J.W."/>
            <person name="Tedersoo L."/>
            <person name="Vaario L.M."/>
            <person name="Yamada A."/>
            <person name="Yan M."/>
            <person name="Wang P."/>
            <person name="Xu J."/>
            <person name="Bruns T."/>
            <person name="Baldrian P."/>
            <person name="Vilgalys R."/>
            <person name="Dunand C."/>
            <person name="Henrissat B."/>
            <person name="Grigoriev I.V."/>
            <person name="Hibbett D."/>
            <person name="Nagy L.G."/>
            <person name="Martin F.M."/>
        </authorList>
    </citation>
    <scope>NUCLEOTIDE SEQUENCE</scope>
    <source>
        <strain evidence="9">Prilba</strain>
    </source>
</reference>
<dbReference type="InterPro" id="IPR049453">
    <property type="entry name" value="Memb_transporter_dom"/>
</dbReference>
<name>A0A9P5MN38_9AGAM</name>
<dbReference type="GO" id="GO:0016020">
    <property type="term" value="C:membrane"/>
    <property type="evidence" value="ECO:0007669"/>
    <property type="project" value="UniProtKB-SubCell"/>
</dbReference>
<comment type="subcellular location">
    <subcellularLocation>
        <location evidence="1">Membrane</location>
        <topology evidence="1">Multi-pass membrane protein</topology>
    </subcellularLocation>
</comment>
<dbReference type="PANTHER" id="PTHR47804">
    <property type="entry name" value="60S RIBOSOMAL PROTEIN L19"/>
    <property type="match status" value="1"/>
</dbReference>
<organism evidence="9 10">
    <name type="scientific">Russula ochroleuca</name>
    <dbReference type="NCBI Taxonomy" id="152965"/>
    <lineage>
        <taxon>Eukaryota</taxon>
        <taxon>Fungi</taxon>
        <taxon>Dikarya</taxon>
        <taxon>Basidiomycota</taxon>
        <taxon>Agaricomycotina</taxon>
        <taxon>Agaricomycetes</taxon>
        <taxon>Russulales</taxon>
        <taxon>Russulaceae</taxon>
        <taxon>Russula</taxon>
    </lineage>
</organism>
<feature type="transmembrane region" description="Helical" evidence="6">
    <location>
        <begin position="416"/>
        <end position="439"/>
    </location>
</feature>
<evidence type="ECO:0000256" key="4">
    <source>
        <dbReference type="ARBA" id="ARBA00023136"/>
    </source>
</evidence>
<evidence type="ECO:0000256" key="2">
    <source>
        <dbReference type="ARBA" id="ARBA00022692"/>
    </source>
</evidence>
<keyword evidence="10" id="KW-1185">Reference proteome</keyword>
<evidence type="ECO:0000256" key="1">
    <source>
        <dbReference type="ARBA" id="ARBA00004141"/>
    </source>
</evidence>
<feature type="domain" description="DUF2421" evidence="7">
    <location>
        <begin position="1064"/>
        <end position="1172"/>
    </location>
</feature>
<dbReference type="InterPro" id="IPR023244">
    <property type="entry name" value="Brefeldin_A-sensitivity_4"/>
</dbReference>
<dbReference type="Proteomes" id="UP000759537">
    <property type="component" value="Unassembled WGS sequence"/>
</dbReference>
<dbReference type="EMBL" id="WHVB01000019">
    <property type="protein sequence ID" value="KAF8472975.1"/>
    <property type="molecule type" value="Genomic_DNA"/>
</dbReference>
<feature type="region of interest" description="Disordered" evidence="5">
    <location>
        <begin position="1"/>
        <end position="118"/>
    </location>
</feature>
<evidence type="ECO:0000256" key="3">
    <source>
        <dbReference type="ARBA" id="ARBA00022989"/>
    </source>
</evidence>
<keyword evidence="2 6" id="KW-0812">Transmembrane</keyword>
<feature type="transmembrane region" description="Helical" evidence="6">
    <location>
        <begin position="923"/>
        <end position="941"/>
    </location>
</feature>
<feature type="compositionally biased region" description="Low complexity" evidence="5">
    <location>
        <begin position="74"/>
        <end position="92"/>
    </location>
</feature>
<protein>
    <recommendedName>
        <fullName evidence="11">DUF2421 domain-containing protein</fullName>
    </recommendedName>
</protein>
<feature type="compositionally biased region" description="Acidic residues" evidence="5">
    <location>
        <begin position="197"/>
        <end position="208"/>
    </location>
</feature>
<keyword evidence="3 6" id="KW-1133">Transmembrane helix</keyword>
<evidence type="ECO:0000313" key="10">
    <source>
        <dbReference type="Proteomes" id="UP000759537"/>
    </source>
</evidence>
<feature type="compositionally biased region" description="Polar residues" evidence="5">
    <location>
        <begin position="20"/>
        <end position="31"/>
    </location>
</feature>
<gene>
    <name evidence="9" type="ORF">DFH94DRAFT_765019</name>
</gene>
<feature type="transmembrane region" description="Helical" evidence="6">
    <location>
        <begin position="333"/>
        <end position="356"/>
    </location>
</feature>
<feature type="domain" description="Integral membrane bound transporter" evidence="8">
    <location>
        <begin position="892"/>
        <end position="993"/>
    </location>
</feature>
<reference evidence="9" key="1">
    <citation type="submission" date="2019-10" db="EMBL/GenBank/DDBJ databases">
        <authorList>
            <consortium name="DOE Joint Genome Institute"/>
            <person name="Kuo A."/>
            <person name="Miyauchi S."/>
            <person name="Kiss E."/>
            <person name="Drula E."/>
            <person name="Kohler A."/>
            <person name="Sanchez-Garcia M."/>
            <person name="Andreopoulos B."/>
            <person name="Barry K.W."/>
            <person name="Bonito G."/>
            <person name="Buee M."/>
            <person name="Carver A."/>
            <person name="Chen C."/>
            <person name="Cichocki N."/>
            <person name="Clum A."/>
            <person name="Culley D."/>
            <person name="Crous P.W."/>
            <person name="Fauchery L."/>
            <person name="Girlanda M."/>
            <person name="Hayes R."/>
            <person name="Keri Z."/>
            <person name="LaButti K."/>
            <person name="Lipzen A."/>
            <person name="Lombard V."/>
            <person name="Magnuson J."/>
            <person name="Maillard F."/>
            <person name="Morin E."/>
            <person name="Murat C."/>
            <person name="Nolan M."/>
            <person name="Ohm R."/>
            <person name="Pangilinan J."/>
            <person name="Pereira M."/>
            <person name="Perotto S."/>
            <person name="Peter M."/>
            <person name="Riley R."/>
            <person name="Sitrit Y."/>
            <person name="Stielow B."/>
            <person name="Szollosi G."/>
            <person name="Zifcakova L."/>
            <person name="Stursova M."/>
            <person name="Spatafora J.W."/>
            <person name="Tedersoo L."/>
            <person name="Vaario L.-M."/>
            <person name="Yamada A."/>
            <person name="Yan M."/>
            <person name="Wang P."/>
            <person name="Xu J."/>
            <person name="Bruns T."/>
            <person name="Baldrian P."/>
            <person name="Vilgalys R."/>
            <person name="Henrissat B."/>
            <person name="Grigoriev I.V."/>
            <person name="Hibbett D."/>
            <person name="Nagy L.G."/>
            <person name="Martin F.M."/>
        </authorList>
    </citation>
    <scope>NUCLEOTIDE SEQUENCE</scope>
    <source>
        <strain evidence="9">Prilba</strain>
    </source>
</reference>
<dbReference type="AlphaFoldDB" id="A0A9P5MN38"/>
<feature type="region of interest" description="Disordered" evidence="5">
    <location>
        <begin position="172"/>
        <end position="241"/>
    </location>
</feature>
<evidence type="ECO:0000259" key="7">
    <source>
        <dbReference type="Pfam" id="PF10334"/>
    </source>
</evidence>
<evidence type="ECO:0000313" key="9">
    <source>
        <dbReference type="EMBL" id="KAF8472975.1"/>
    </source>
</evidence>
<evidence type="ECO:0000259" key="8">
    <source>
        <dbReference type="Pfam" id="PF13515"/>
    </source>
</evidence>
<feature type="transmembrane region" description="Helical" evidence="6">
    <location>
        <begin position="368"/>
        <end position="386"/>
    </location>
</feature>
<proteinExistence type="predicted"/>
<feature type="transmembrane region" description="Helical" evidence="6">
    <location>
        <begin position="857"/>
        <end position="875"/>
    </location>
</feature>
<evidence type="ECO:0000256" key="5">
    <source>
        <dbReference type="SAM" id="MobiDB-lite"/>
    </source>
</evidence>
<comment type="caution">
    <text evidence="9">The sequence shown here is derived from an EMBL/GenBank/DDBJ whole genome shotgun (WGS) entry which is preliminary data.</text>
</comment>
<keyword evidence="4 6" id="KW-0472">Membrane</keyword>
<sequence>MAHDGRYPASTPGRARGLTTPPQGTTFSTPTVAAHEPLSSESSSLERRAPLLSDAADLRNSHYHRLSASSRGHAAPGSAALPPRRSSSSSSPRARDLDHTHPHHPHYHTHHHHRGRSRGDEIVGVSRQLTALQRVASEIRRLTRTSVHPPAVSEEDWSVFGEAMVHEGVGDAGYTTSTRRTLSPASDAHLEDYIPPVEEEEEEGEEGQENERGSSLETGLHSYVDSDTDSSTTSLVSSKGHSIRGGGEDRWWKRLPSHLPTLPTLYRNILKCSLAYFFGSLFTYYAPLSRFIAELTHDGPGEKYPSAMGHMVATVAVYYNPAKTLGGMIEADIYCLMGLAFASFISLGSMYTYWALEPHAGWEWLADALVLIWIGVGMSLVAWFKLWIKKPTFNPAASMTSIILFVVVVKEGGIETLLQVALIVAIGACISNLVCFTLWSQSAKKNLQANMIKTLDSFSTLLSLLTSTFLLEDESYQPSQEKISKAVAAHQATFTGLKKNFAEAQSERLCGGPSAGRGGDPYEEAVDSLTRLAQHLSGLRSGTSLQYDLVKAHRDAKASMRRHSHAGSTFTNALETEFVKGKAASDGAGNAENVTLRAAAAMFGDLVGELDSPLRALSSTCTKAIRHLRGAFSDQGTCSADVELVLDEFIELANKIQRALFEFDSTSNHAVMRLYNRVNAQSPTSHASTAASASTDNDSNPFFSGSDNEHVFLVYFFIFAMQEFARELMSLTVAMSRIYAAEQTDLSRRWLPRISAAVSSVFCCLRSRIRSPPISDSQSRRSDMSVTSKPARKGLHRRISGILTKEKSRITYSFPKVRPHAPDTVQTPSHAGLSAWRRFQLFLWAVGARLRDHDVKYAVKTGLATAVLAAPAFIVQTRPTFMEYRGEWALISTNFLSVHRVLGTLFGAVTAATAYTLLHKTPAVLAVFGFLFSMPCFYYIVAKPQYATTGRFVLLTYNLTCLFSYNSRQLDISVVDIAFHRSTAVTVGVVWAGFVSRFWWPSEARRELSKQLGEFCLNIGWLYTRLVASNSFLPENPTEVSGPEPESSNEETALLPPRLNNSVEEFMAMELHLQIKLLELQDLLKQTQHEPRLKGPFPIKLYRSILASLQTILDKLHSMRCVTTREEWYSVRRDFIIPVTKERREMVGNIILYFSTLASAFRLKAPLPPYLPPAEKARQQLVEAIRRLDVVRKREIKGSRQLLYFAYALTMKGITGELEFLGRTSQDAFGVIGESTEVFENMFRDDDLGLHHSV</sequence>
<dbReference type="PRINTS" id="PR02047">
    <property type="entry name" value="BREFELDNASP4"/>
</dbReference>
<dbReference type="Pfam" id="PF10334">
    <property type="entry name" value="BRE4"/>
    <property type="match status" value="1"/>
</dbReference>
<evidence type="ECO:0008006" key="11">
    <source>
        <dbReference type="Google" id="ProtNLM"/>
    </source>
</evidence>
<accession>A0A9P5MN38</accession>
<feature type="transmembrane region" description="Helical" evidence="6">
    <location>
        <begin position="896"/>
        <end position="917"/>
    </location>
</feature>
<dbReference type="OrthoDB" id="68611at2759"/>
<dbReference type="InterPro" id="IPR018820">
    <property type="entry name" value="BRE4-related_DUF2421"/>
</dbReference>
<feature type="compositionally biased region" description="Polar residues" evidence="5">
    <location>
        <begin position="174"/>
        <end position="184"/>
    </location>
</feature>
<dbReference type="PANTHER" id="PTHR47804:SF1">
    <property type="entry name" value="DUF2421 DOMAIN-CONTAINING PROTEIN"/>
    <property type="match status" value="1"/>
</dbReference>
<feature type="compositionally biased region" description="Low complexity" evidence="5">
    <location>
        <begin position="222"/>
        <end position="238"/>
    </location>
</feature>